<dbReference type="AlphaFoldDB" id="A0AAE9YU60"/>
<comment type="subunit">
    <text evidence="8">Heterodimer of a catalytic subunit (MsrP) and a heme-binding subunit (MsrQ).</text>
</comment>
<dbReference type="NCBIfam" id="NF003831">
    <property type="entry name" value="PRK05419.1-2"/>
    <property type="match status" value="1"/>
</dbReference>
<evidence type="ECO:0000256" key="7">
    <source>
        <dbReference type="ARBA" id="ARBA00023136"/>
    </source>
</evidence>
<keyword evidence="8" id="KW-1003">Cell membrane</keyword>
<evidence type="ECO:0000256" key="8">
    <source>
        <dbReference type="HAMAP-Rule" id="MF_01207"/>
    </source>
</evidence>
<comment type="subcellular location">
    <subcellularLocation>
        <location evidence="8">Cell membrane</location>
        <topology evidence="8">Multi-pass membrane protein</topology>
    </subcellularLocation>
    <subcellularLocation>
        <location evidence="1">Membrane</location>
        <topology evidence="1">Multi-pass membrane protein</topology>
    </subcellularLocation>
</comment>
<comment type="cofactor">
    <cofactor evidence="8">
        <name>heme b</name>
        <dbReference type="ChEBI" id="CHEBI:60344"/>
    </cofactor>
    <text evidence="8">Binds 1 heme b (iron(II)-protoporphyrin IX) group per subunit.</text>
</comment>
<dbReference type="GO" id="GO:0016679">
    <property type="term" value="F:oxidoreductase activity, acting on diphenols and related substances as donors"/>
    <property type="evidence" value="ECO:0007669"/>
    <property type="project" value="TreeGrafter"/>
</dbReference>
<evidence type="ECO:0000256" key="5">
    <source>
        <dbReference type="ARBA" id="ARBA00022989"/>
    </source>
</evidence>
<dbReference type="GO" id="GO:0010181">
    <property type="term" value="F:FMN binding"/>
    <property type="evidence" value="ECO:0007669"/>
    <property type="project" value="UniProtKB-UniRule"/>
</dbReference>
<dbReference type="GO" id="GO:0020037">
    <property type="term" value="F:heme binding"/>
    <property type="evidence" value="ECO:0007669"/>
    <property type="project" value="UniProtKB-UniRule"/>
</dbReference>
<evidence type="ECO:0000256" key="4">
    <source>
        <dbReference type="ARBA" id="ARBA00022692"/>
    </source>
</evidence>
<comment type="cofactor">
    <cofactor evidence="8">
        <name>FMN</name>
        <dbReference type="ChEBI" id="CHEBI:58210"/>
    </cofactor>
    <text evidence="8">Binds 1 FMN per subunit.</text>
</comment>
<reference evidence="10 11" key="1">
    <citation type="journal article" date="2015" name="Genome Announc.">
        <title>Draft Genome Sequences of Marine Isolates of Thalassomonas viridans and Thalassomonas actiniarum.</title>
        <authorList>
            <person name="Olonade I."/>
            <person name="van Zyl L.J."/>
            <person name="Trindade M."/>
        </authorList>
    </citation>
    <scope>NUCLEOTIDE SEQUENCE [LARGE SCALE GENOMIC DNA]</scope>
    <source>
        <strain evidence="10 11">A5K-106</strain>
    </source>
</reference>
<keyword evidence="8" id="KW-0479">Metal-binding</keyword>
<keyword evidence="5 8" id="KW-1133">Transmembrane helix</keyword>
<dbReference type="GO" id="GO:0005886">
    <property type="term" value="C:plasma membrane"/>
    <property type="evidence" value="ECO:0007669"/>
    <property type="project" value="UniProtKB-SubCell"/>
</dbReference>
<keyword evidence="11" id="KW-1185">Reference proteome</keyword>
<dbReference type="EMBL" id="CP059735">
    <property type="protein sequence ID" value="WDE00365.1"/>
    <property type="molecule type" value="Genomic_DNA"/>
</dbReference>
<dbReference type="InterPro" id="IPR022837">
    <property type="entry name" value="MsrQ-like"/>
</dbReference>
<dbReference type="GO" id="GO:0046872">
    <property type="term" value="F:metal ion binding"/>
    <property type="evidence" value="ECO:0007669"/>
    <property type="project" value="UniProtKB-KW"/>
</dbReference>
<dbReference type="PANTHER" id="PTHR36964:SF1">
    <property type="entry name" value="PROTEIN-METHIONINE-SULFOXIDE REDUCTASE HEME-BINDING SUBUNIT MSRQ"/>
    <property type="match status" value="1"/>
</dbReference>
<dbReference type="PANTHER" id="PTHR36964">
    <property type="entry name" value="PROTEIN-METHIONINE-SULFOXIDE REDUCTASE HEME-BINDING SUBUNIT MSRQ"/>
    <property type="match status" value="1"/>
</dbReference>
<keyword evidence="4 8" id="KW-0812">Transmembrane</keyword>
<accession>A0AAE9YU60</accession>
<comment type="function">
    <text evidence="8">Part of the MsrPQ system that repairs oxidized periplasmic proteins containing methionine sulfoxide residues (Met-O), using respiratory chain electrons. Thus protects these proteins from oxidative-stress damage caused by reactive species of oxygen and chlorine generated by the host defense mechanisms. MsrPQ is essential for the maintenance of envelope integrity under bleach stress, rescuing a wide series of structurally unrelated periplasmic proteins from methionine oxidation. MsrQ provides electrons for reduction to the reductase catalytic subunit MsrP, using the quinone pool of the respiratory chain.</text>
</comment>
<comment type="similarity">
    <text evidence="8">Belongs to the MsrQ family.</text>
</comment>
<keyword evidence="7 8" id="KW-0472">Membrane</keyword>
<evidence type="ECO:0000256" key="6">
    <source>
        <dbReference type="ARBA" id="ARBA00023004"/>
    </source>
</evidence>
<gene>
    <name evidence="8 10" type="primary">msrQ</name>
    <name evidence="10" type="ORF">SG35_006910</name>
</gene>
<dbReference type="Proteomes" id="UP000032568">
    <property type="component" value="Chromosome"/>
</dbReference>
<sequence length="220" mass="25305">MVSKVKAGTAFDSPFKIRLNKVLTTKVFWLKVLIHLGALLPLVNLYYLALSDQLTADPVEAVIHFTGIGALNLLLITLLVSPLSKFSRQAFLMKTRRLLGLYAFAYALLHLLNFLFFEVQFDLALFVGEIVKRPYMTVGMAAFVILLLLALTSFDKVKRRMGKSWQKLHNYTYLAVVLAGIHFYWSVKSEIIEPGIYLVLMLALLFLRRDKFRRWFKGKR</sequence>
<evidence type="ECO:0000256" key="3">
    <source>
        <dbReference type="ARBA" id="ARBA00022617"/>
    </source>
</evidence>
<dbReference type="Pfam" id="PF01794">
    <property type="entry name" value="Ferric_reduct"/>
    <property type="match status" value="1"/>
</dbReference>
<proteinExistence type="inferred from homology"/>
<keyword evidence="3 8" id="KW-0349">Heme</keyword>
<feature type="transmembrane region" description="Helical" evidence="8">
    <location>
        <begin position="28"/>
        <end position="49"/>
    </location>
</feature>
<feature type="transmembrane region" description="Helical" evidence="8">
    <location>
        <begin position="61"/>
        <end position="86"/>
    </location>
</feature>
<dbReference type="HAMAP" id="MF_01207">
    <property type="entry name" value="MsrQ"/>
    <property type="match status" value="1"/>
</dbReference>
<keyword evidence="6 8" id="KW-0408">Iron</keyword>
<name>A0AAE9YU60_9GAMM</name>
<reference evidence="10 11" key="2">
    <citation type="journal article" date="2022" name="Mar. Drugs">
        <title>Bioassay-Guided Fractionation Leads to the Detection of Cholic Acid Generated by the Rare Thalassomonas sp.</title>
        <authorList>
            <person name="Pheiffer F."/>
            <person name="Schneider Y.K."/>
            <person name="Hansen E.H."/>
            <person name="Andersen J.H."/>
            <person name="Isaksson J."/>
            <person name="Busche T."/>
            <person name="R C."/>
            <person name="Kalinowski J."/>
            <person name="Zyl L.V."/>
            <person name="Trindade M."/>
        </authorList>
    </citation>
    <scope>NUCLEOTIDE SEQUENCE [LARGE SCALE GENOMIC DNA]</scope>
    <source>
        <strain evidence="10 11">A5K-106</strain>
    </source>
</reference>
<evidence type="ECO:0000313" key="10">
    <source>
        <dbReference type="EMBL" id="WDE00365.1"/>
    </source>
</evidence>
<keyword evidence="8" id="KW-0249">Electron transport</keyword>
<evidence type="ECO:0000259" key="9">
    <source>
        <dbReference type="Pfam" id="PF01794"/>
    </source>
</evidence>
<dbReference type="KEGG" id="tact:SG35_006910"/>
<keyword evidence="8" id="KW-0285">Flavoprotein</keyword>
<keyword evidence="2 8" id="KW-0813">Transport</keyword>
<feature type="transmembrane region" description="Helical" evidence="8">
    <location>
        <begin position="98"/>
        <end position="117"/>
    </location>
</feature>
<evidence type="ECO:0000256" key="2">
    <source>
        <dbReference type="ARBA" id="ARBA00022448"/>
    </source>
</evidence>
<dbReference type="InterPro" id="IPR013130">
    <property type="entry name" value="Fe3_Rdtase_TM_dom"/>
</dbReference>
<evidence type="ECO:0000256" key="1">
    <source>
        <dbReference type="ARBA" id="ARBA00004141"/>
    </source>
</evidence>
<feature type="transmembrane region" description="Helical" evidence="8">
    <location>
        <begin position="137"/>
        <end position="156"/>
    </location>
</feature>
<protein>
    <recommendedName>
        <fullName evidence="8">Protein-methionine-sulfoxide reductase heme-binding subunit MsrQ</fullName>
    </recommendedName>
    <alternativeName>
        <fullName evidence="8">Flavocytochrome MsrQ</fullName>
    </alternativeName>
</protein>
<feature type="transmembrane region" description="Helical" evidence="8">
    <location>
        <begin position="191"/>
        <end position="207"/>
    </location>
</feature>
<dbReference type="GO" id="GO:0030091">
    <property type="term" value="P:protein repair"/>
    <property type="evidence" value="ECO:0007669"/>
    <property type="project" value="UniProtKB-UniRule"/>
</dbReference>
<organism evidence="10 11">
    <name type="scientific">Thalassomonas actiniarum</name>
    <dbReference type="NCBI Taxonomy" id="485447"/>
    <lineage>
        <taxon>Bacteria</taxon>
        <taxon>Pseudomonadati</taxon>
        <taxon>Pseudomonadota</taxon>
        <taxon>Gammaproteobacteria</taxon>
        <taxon>Alteromonadales</taxon>
        <taxon>Colwelliaceae</taxon>
        <taxon>Thalassomonas</taxon>
    </lineage>
</organism>
<feature type="transmembrane region" description="Helical" evidence="8">
    <location>
        <begin position="168"/>
        <end position="185"/>
    </location>
</feature>
<dbReference type="GO" id="GO:0009055">
    <property type="term" value="F:electron transfer activity"/>
    <property type="evidence" value="ECO:0007669"/>
    <property type="project" value="UniProtKB-UniRule"/>
</dbReference>
<feature type="domain" description="Ferric oxidoreductase" evidence="9">
    <location>
        <begin position="67"/>
        <end position="179"/>
    </location>
</feature>
<evidence type="ECO:0000313" key="11">
    <source>
        <dbReference type="Proteomes" id="UP000032568"/>
    </source>
</evidence>
<keyword evidence="8" id="KW-0288">FMN</keyword>